<protein>
    <recommendedName>
        <fullName evidence="8">DDE Tnp4 domain-containing protein</fullName>
    </recommendedName>
</protein>
<organism evidence="9 10">
    <name type="scientific">Acyrthosiphon pisum</name>
    <name type="common">Pea aphid</name>
    <dbReference type="NCBI Taxonomy" id="7029"/>
    <lineage>
        <taxon>Eukaryota</taxon>
        <taxon>Metazoa</taxon>
        <taxon>Ecdysozoa</taxon>
        <taxon>Arthropoda</taxon>
        <taxon>Hexapoda</taxon>
        <taxon>Insecta</taxon>
        <taxon>Pterygota</taxon>
        <taxon>Neoptera</taxon>
        <taxon>Paraneoptera</taxon>
        <taxon>Hemiptera</taxon>
        <taxon>Sternorrhyncha</taxon>
        <taxon>Aphidomorpha</taxon>
        <taxon>Aphidoidea</taxon>
        <taxon>Aphididae</taxon>
        <taxon>Macrosiphini</taxon>
        <taxon>Acyrthosiphon</taxon>
    </lineage>
</organism>
<dbReference type="KEGG" id="api:115033794"/>
<reference evidence="9" key="2">
    <citation type="submission" date="2022-06" db="UniProtKB">
        <authorList>
            <consortium name="EnsemblMetazoa"/>
        </authorList>
    </citation>
    <scope>IDENTIFICATION</scope>
</reference>
<evidence type="ECO:0000313" key="10">
    <source>
        <dbReference type="Proteomes" id="UP000007819"/>
    </source>
</evidence>
<comment type="cofactor">
    <cofactor evidence="1">
        <name>a divalent metal cation</name>
        <dbReference type="ChEBI" id="CHEBI:60240"/>
    </cofactor>
</comment>
<feature type="domain" description="DDE Tnp4" evidence="8">
    <location>
        <begin position="175"/>
        <end position="340"/>
    </location>
</feature>
<dbReference type="Proteomes" id="UP000007819">
    <property type="component" value="Chromosome A1"/>
</dbReference>
<accession>A0A8R2NQW3</accession>
<evidence type="ECO:0000256" key="1">
    <source>
        <dbReference type="ARBA" id="ARBA00001968"/>
    </source>
</evidence>
<evidence type="ECO:0000256" key="3">
    <source>
        <dbReference type="ARBA" id="ARBA00006958"/>
    </source>
</evidence>
<evidence type="ECO:0000256" key="6">
    <source>
        <dbReference type="ARBA" id="ARBA00022801"/>
    </source>
</evidence>
<sequence>MSDQLQIASAAFIVMCELAKKREKKNVRKRRWWMSQIYRDNEDRGSNMINSIKNDVNVFHFQNFTRMSSEDFEKIICLVGPLIYKQNTNMRPAITVQIRLAVTLRFLATGDSYSSLQYLFKISKQIISTIIPEVCSALVKVLKTYVKMPSTPNEWLRIAERFGTMWNYPNCIGAMDGKHVVLQSPINSGSEFYNYKSFFSIVLFALVDADYNFLFVDVGCQGRISDGGVFKNSELFRKIERGNLNLPPPTPLPGKNIDLPYVILSDEAFALTTNVMKPYSGTHDVGSKERVFNYRLSRARRTVENVFGISSAVFRVLRKPLLLEPERAQIVVMAIVHLHNFLRQSKTSKNIYNPPGTFDREEEGQIIHGSWRRGENASSLLPIRNIPRRPPLNAQEIREQFADYFLTDGSLPWQNA</sequence>
<dbReference type="PANTHER" id="PTHR22930">
    <property type="match status" value="1"/>
</dbReference>
<dbReference type="OrthoDB" id="6582206at2759"/>
<comment type="subcellular location">
    <subcellularLocation>
        <location evidence="2">Nucleus</location>
    </subcellularLocation>
</comment>
<evidence type="ECO:0000259" key="8">
    <source>
        <dbReference type="Pfam" id="PF13359"/>
    </source>
</evidence>
<proteinExistence type="inferred from homology"/>
<keyword evidence="4" id="KW-0540">Nuclease</keyword>
<dbReference type="AlphaFoldDB" id="A0A8R2NQW3"/>
<keyword evidence="10" id="KW-1185">Reference proteome</keyword>
<dbReference type="GO" id="GO:0016787">
    <property type="term" value="F:hydrolase activity"/>
    <property type="evidence" value="ECO:0007669"/>
    <property type="project" value="UniProtKB-KW"/>
</dbReference>
<dbReference type="GO" id="GO:0004518">
    <property type="term" value="F:nuclease activity"/>
    <property type="evidence" value="ECO:0007669"/>
    <property type="project" value="UniProtKB-KW"/>
</dbReference>
<dbReference type="EnsemblMetazoa" id="XM_029487824.1">
    <property type="protein sequence ID" value="XP_029343684.1"/>
    <property type="gene ID" value="LOC115033794"/>
</dbReference>
<dbReference type="GO" id="GO:0005634">
    <property type="term" value="C:nucleus"/>
    <property type="evidence" value="ECO:0007669"/>
    <property type="project" value="UniProtKB-SubCell"/>
</dbReference>
<reference evidence="10" key="1">
    <citation type="submission" date="2010-06" db="EMBL/GenBank/DDBJ databases">
        <authorList>
            <person name="Jiang H."/>
            <person name="Abraham K."/>
            <person name="Ali S."/>
            <person name="Alsbrooks S.L."/>
            <person name="Anim B.N."/>
            <person name="Anosike U.S."/>
            <person name="Attaway T."/>
            <person name="Bandaranaike D.P."/>
            <person name="Battles P.K."/>
            <person name="Bell S.N."/>
            <person name="Bell A.V."/>
            <person name="Beltran B."/>
            <person name="Bickham C."/>
            <person name="Bustamante Y."/>
            <person name="Caleb T."/>
            <person name="Canada A."/>
            <person name="Cardenas V."/>
            <person name="Carter K."/>
            <person name="Chacko J."/>
            <person name="Chandrabose M.N."/>
            <person name="Chavez D."/>
            <person name="Chavez A."/>
            <person name="Chen L."/>
            <person name="Chu H.-S."/>
            <person name="Claassen K.J."/>
            <person name="Cockrell R."/>
            <person name="Collins M."/>
            <person name="Cooper J.A."/>
            <person name="Cree A."/>
            <person name="Curry S.M."/>
            <person name="Da Y."/>
            <person name="Dao M.D."/>
            <person name="Das B."/>
            <person name="Davila M.-L."/>
            <person name="Davy-Carroll L."/>
            <person name="Denson S."/>
            <person name="Dinh H."/>
            <person name="Ebong V.E."/>
            <person name="Edwards J.R."/>
            <person name="Egan A."/>
            <person name="El-Daye J."/>
            <person name="Escobedo L."/>
            <person name="Fernandez S."/>
            <person name="Fernando P.R."/>
            <person name="Flagg N."/>
            <person name="Forbes L.D."/>
            <person name="Fowler R.G."/>
            <person name="Fu Q."/>
            <person name="Gabisi R.A."/>
            <person name="Ganer J."/>
            <person name="Garbino Pronczuk A."/>
            <person name="Garcia R.M."/>
            <person name="Garner T."/>
            <person name="Garrett T.E."/>
            <person name="Gonzalez D.A."/>
            <person name="Hamid H."/>
            <person name="Hawkins E.S."/>
            <person name="Hirani K."/>
            <person name="Hogues M.E."/>
            <person name="Hollins B."/>
            <person name="Hsiao C.-H."/>
            <person name="Jabil R."/>
            <person name="James M.L."/>
            <person name="Jhangiani S.N."/>
            <person name="Johnson B."/>
            <person name="Johnson Q."/>
            <person name="Joshi V."/>
            <person name="Kalu J.B."/>
            <person name="Kam C."/>
            <person name="Kashfia A."/>
            <person name="Keebler J."/>
            <person name="Kisamo H."/>
            <person name="Kovar C.L."/>
            <person name="Lago L.A."/>
            <person name="Lai C.-Y."/>
            <person name="Laidlaw J."/>
            <person name="Lara F."/>
            <person name="Le T.-K."/>
            <person name="Lee S.L."/>
            <person name="Legall F.H."/>
            <person name="Lemon S.J."/>
            <person name="Lewis L.R."/>
            <person name="Li B."/>
            <person name="Liu Y."/>
            <person name="Liu Y.-S."/>
            <person name="Lopez J."/>
            <person name="Lozado R.J."/>
            <person name="Lu J."/>
            <person name="Madu R.C."/>
            <person name="Maheshwari M."/>
            <person name="Maheshwari R."/>
            <person name="Malloy K."/>
            <person name="Martinez E."/>
            <person name="Mathew T."/>
            <person name="Mercado I.C."/>
            <person name="Mercado C."/>
            <person name="Meyer B."/>
            <person name="Montgomery K."/>
            <person name="Morgan M.B."/>
            <person name="Munidasa M."/>
            <person name="Nazareth L.V."/>
            <person name="Nelson J."/>
            <person name="Ng B.M."/>
            <person name="Nguyen N.B."/>
            <person name="Nguyen P.Q."/>
            <person name="Nguyen T."/>
            <person name="Obregon M."/>
            <person name="Okwuonu G.O."/>
            <person name="Onwere C.G."/>
            <person name="Orozco G."/>
            <person name="Parra A."/>
            <person name="Patel S."/>
            <person name="Patil S."/>
            <person name="Perez A."/>
            <person name="Perez Y."/>
            <person name="Pham C."/>
            <person name="Primus E.L."/>
            <person name="Pu L.-L."/>
            <person name="Puazo M."/>
            <person name="Qin X."/>
            <person name="Quiroz J.B."/>
            <person name="Reese J."/>
            <person name="Richards S."/>
            <person name="Rives C.M."/>
            <person name="Robberts R."/>
            <person name="Ruiz S.J."/>
            <person name="Ruiz M.J."/>
            <person name="Santibanez J."/>
            <person name="Schneider B.W."/>
            <person name="Sisson I."/>
            <person name="Smith M."/>
            <person name="Sodergren E."/>
            <person name="Song X.-Z."/>
            <person name="Song B.B."/>
            <person name="Summersgill H."/>
            <person name="Thelus R."/>
            <person name="Thornton R.D."/>
            <person name="Trejos Z.Y."/>
            <person name="Usmani K."/>
            <person name="Vattathil S."/>
            <person name="Villasana D."/>
            <person name="Walker D.L."/>
            <person name="Wang S."/>
            <person name="Wang K."/>
            <person name="White C.S."/>
            <person name="Williams A.C."/>
            <person name="Williamson J."/>
            <person name="Wilson K."/>
            <person name="Woghiren I.O."/>
            <person name="Woodworth J.R."/>
            <person name="Worley K.C."/>
            <person name="Wright R.A."/>
            <person name="Wu W."/>
            <person name="Young L."/>
            <person name="Zhang L."/>
            <person name="Zhang J."/>
            <person name="Zhu Y."/>
            <person name="Muzny D.M."/>
            <person name="Weinstock G."/>
            <person name="Gibbs R.A."/>
        </authorList>
    </citation>
    <scope>NUCLEOTIDE SEQUENCE [LARGE SCALE GENOMIC DNA]</scope>
    <source>
        <strain evidence="10">LSR1</strain>
    </source>
</reference>
<dbReference type="RefSeq" id="XP_029343684.1">
    <property type="nucleotide sequence ID" value="XM_029487824.1"/>
</dbReference>
<keyword evidence="7" id="KW-0539">Nucleus</keyword>
<evidence type="ECO:0000313" key="9">
    <source>
        <dbReference type="EnsemblMetazoa" id="XP_029343684.1"/>
    </source>
</evidence>
<evidence type="ECO:0000256" key="7">
    <source>
        <dbReference type="ARBA" id="ARBA00023242"/>
    </source>
</evidence>
<evidence type="ECO:0000256" key="2">
    <source>
        <dbReference type="ARBA" id="ARBA00004123"/>
    </source>
</evidence>
<dbReference type="Pfam" id="PF13359">
    <property type="entry name" value="DDE_Tnp_4"/>
    <property type="match status" value="1"/>
</dbReference>
<dbReference type="GeneID" id="115033794"/>
<comment type="similarity">
    <text evidence="3">Belongs to the HARBI1 family.</text>
</comment>
<keyword evidence="5" id="KW-0479">Metal-binding</keyword>
<evidence type="ECO:0000256" key="4">
    <source>
        <dbReference type="ARBA" id="ARBA00022722"/>
    </source>
</evidence>
<dbReference type="InterPro" id="IPR027806">
    <property type="entry name" value="HARBI1_dom"/>
</dbReference>
<evidence type="ECO:0000256" key="5">
    <source>
        <dbReference type="ARBA" id="ARBA00022723"/>
    </source>
</evidence>
<keyword evidence="6" id="KW-0378">Hydrolase</keyword>
<dbReference type="PANTHER" id="PTHR22930:SF269">
    <property type="entry name" value="NUCLEASE HARBI1-LIKE PROTEIN"/>
    <property type="match status" value="1"/>
</dbReference>
<dbReference type="GO" id="GO:0046872">
    <property type="term" value="F:metal ion binding"/>
    <property type="evidence" value="ECO:0007669"/>
    <property type="project" value="UniProtKB-KW"/>
</dbReference>
<name>A0A8R2NQW3_ACYPI</name>
<dbReference type="InterPro" id="IPR045249">
    <property type="entry name" value="HARBI1-like"/>
</dbReference>